<dbReference type="PANTHER" id="PTHR11941">
    <property type="entry name" value="ENOYL-COA HYDRATASE-RELATED"/>
    <property type="match status" value="1"/>
</dbReference>
<dbReference type="PROSITE" id="PS00166">
    <property type="entry name" value="ENOYL_COA_HYDRATASE"/>
    <property type="match status" value="1"/>
</dbReference>
<dbReference type="InterPro" id="IPR018376">
    <property type="entry name" value="Enoyl-CoA_hyd/isom_CS"/>
</dbReference>
<dbReference type="EMBL" id="EQ962652">
    <property type="protein sequence ID" value="EED23566.1"/>
    <property type="molecule type" value="Genomic_DNA"/>
</dbReference>
<keyword evidence="5" id="KW-0413">Isomerase</keyword>
<dbReference type="OMA" id="GFAGISQ"/>
<evidence type="ECO:0000313" key="8">
    <source>
        <dbReference type="EMBL" id="EED23566.1"/>
    </source>
</evidence>
<name>B8LT58_TALSN</name>
<dbReference type="OrthoDB" id="2139957at2759"/>
<evidence type="ECO:0000256" key="7">
    <source>
        <dbReference type="RuleBase" id="RU003707"/>
    </source>
</evidence>
<dbReference type="PANTHER" id="PTHR11941:SF68">
    <property type="entry name" value="CARNITINYL-COA DEHYDRATASE"/>
    <property type="match status" value="1"/>
</dbReference>
<evidence type="ECO:0000313" key="9">
    <source>
        <dbReference type="Proteomes" id="UP000001745"/>
    </source>
</evidence>
<dbReference type="AlphaFoldDB" id="B8LT58"/>
<dbReference type="GO" id="GO:0006635">
    <property type="term" value="P:fatty acid beta-oxidation"/>
    <property type="evidence" value="ECO:0007669"/>
    <property type="project" value="TreeGrafter"/>
</dbReference>
<dbReference type="PhylomeDB" id="B8LT58"/>
<dbReference type="Proteomes" id="UP000001745">
    <property type="component" value="Unassembled WGS sequence"/>
</dbReference>
<evidence type="ECO:0000256" key="1">
    <source>
        <dbReference type="ARBA" id="ARBA00004275"/>
    </source>
</evidence>
<dbReference type="HOGENOM" id="CLU_009834_7_6_1"/>
<proteinExistence type="inferred from homology"/>
<dbReference type="eggNOG" id="KOG1680">
    <property type="taxonomic scope" value="Eukaryota"/>
</dbReference>
<keyword evidence="6" id="KW-0456">Lyase</keyword>
<dbReference type="InterPro" id="IPR029045">
    <property type="entry name" value="ClpP/crotonase-like_dom_sf"/>
</dbReference>
<dbReference type="GO" id="GO:0016829">
    <property type="term" value="F:lyase activity"/>
    <property type="evidence" value="ECO:0007669"/>
    <property type="project" value="UniProtKB-KW"/>
</dbReference>
<dbReference type="Gene3D" id="3.90.226.10">
    <property type="entry name" value="2-enoyl-CoA Hydratase, Chain A, domain 1"/>
    <property type="match status" value="1"/>
</dbReference>
<dbReference type="GO" id="GO:0016853">
    <property type="term" value="F:isomerase activity"/>
    <property type="evidence" value="ECO:0007669"/>
    <property type="project" value="UniProtKB-KW"/>
</dbReference>
<comment type="similarity">
    <text evidence="3 7">Belongs to the enoyl-CoA hydratase/isomerase family.</text>
</comment>
<dbReference type="GO" id="GO:0005739">
    <property type="term" value="C:mitochondrion"/>
    <property type="evidence" value="ECO:0007669"/>
    <property type="project" value="TreeGrafter"/>
</dbReference>
<dbReference type="CDD" id="cd06558">
    <property type="entry name" value="crotonase-like"/>
    <property type="match status" value="1"/>
</dbReference>
<evidence type="ECO:0000256" key="5">
    <source>
        <dbReference type="ARBA" id="ARBA00023235"/>
    </source>
</evidence>
<dbReference type="VEuPathDB" id="FungiDB:TSTA_069810"/>
<dbReference type="STRING" id="441959.B8LT58"/>
<comment type="pathway">
    <text evidence="2">Siderophore biosynthesis.</text>
</comment>
<organism evidence="8 9">
    <name type="scientific">Talaromyces stipitatus (strain ATCC 10500 / CBS 375.48 / QM 6759 / NRRL 1006)</name>
    <name type="common">Penicillium stipitatum</name>
    <dbReference type="NCBI Taxonomy" id="441959"/>
    <lineage>
        <taxon>Eukaryota</taxon>
        <taxon>Fungi</taxon>
        <taxon>Dikarya</taxon>
        <taxon>Ascomycota</taxon>
        <taxon>Pezizomycotina</taxon>
        <taxon>Eurotiomycetes</taxon>
        <taxon>Eurotiomycetidae</taxon>
        <taxon>Eurotiales</taxon>
        <taxon>Trichocomaceae</taxon>
        <taxon>Talaromyces</taxon>
        <taxon>Talaromyces sect. Talaromyces</taxon>
    </lineage>
</organism>
<dbReference type="InParanoid" id="B8LT58"/>
<gene>
    <name evidence="8" type="ORF">TSTA_069810</name>
</gene>
<evidence type="ECO:0000256" key="4">
    <source>
        <dbReference type="ARBA" id="ARBA00023140"/>
    </source>
</evidence>
<keyword evidence="4" id="KW-0576">Peroxisome</keyword>
<evidence type="ECO:0000256" key="6">
    <source>
        <dbReference type="ARBA" id="ARBA00023239"/>
    </source>
</evidence>
<dbReference type="RefSeq" id="XP_002340953.1">
    <property type="nucleotide sequence ID" value="XM_002340912.1"/>
</dbReference>
<dbReference type="InterPro" id="IPR001753">
    <property type="entry name" value="Enoyl-CoA_hydra/iso"/>
</dbReference>
<accession>B8LT58</accession>
<evidence type="ECO:0000256" key="2">
    <source>
        <dbReference type="ARBA" id="ARBA00004924"/>
    </source>
</evidence>
<protein>
    <submittedName>
        <fullName evidence="8">Carnitinyl-CoA dehydratase, putative</fullName>
    </submittedName>
</protein>
<comment type="subcellular location">
    <subcellularLocation>
        <location evidence="1">Peroxisome</location>
    </subcellularLocation>
</comment>
<sequence>MTDLQTQPPSSQYYVLTFPAPHVLLVTINRENHRNALNHQAHWDAEAIFRWFDNETSLRVAIVTGKGSKAFCAGQDLIEQSNNVASKDGGIGAKRSERLLSHPPGGFMGLSRRRGKKPVIAAVNGYALGGGFEICLNCDIIVASPTATFGLPEAQVGLYAAAGGLSRLTRISGLQIASEIAMTNRKLTATEAQQYLLVNKISKSPETLIDEAVEMAIKISNLSPDSIIVTRHGIREAWETGNVEQATIRTQQEYTEKLFGGENFAIGVNAFANKTRPKWVPSKL</sequence>
<evidence type="ECO:0000256" key="3">
    <source>
        <dbReference type="ARBA" id="ARBA00005254"/>
    </source>
</evidence>
<dbReference type="GeneID" id="8102623"/>
<keyword evidence="9" id="KW-1185">Reference proteome</keyword>
<dbReference type="FunFam" id="3.90.226.10:FF:000074">
    <property type="entry name" value="Enoyl-CoA hydratase (AFU_orthologue AFUA_2G10650)"/>
    <property type="match status" value="1"/>
</dbReference>
<dbReference type="GO" id="GO:0005777">
    <property type="term" value="C:peroxisome"/>
    <property type="evidence" value="ECO:0007669"/>
    <property type="project" value="UniProtKB-SubCell"/>
</dbReference>
<reference evidence="9" key="1">
    <citation type="journal article" date="2015" name="Genome Announc.">
        <title>Genome sequence of the AIDS-associated pathogen Penicillium marneffei (ATCC18224) and its near taxonomic relative Talaromyces stipitatus (ATCC10500).</title>
        <authorList>
            <person name="Nierman W.C."/>
            <person name="Fedorova-Abrams N.D."/>
            <person name="Andrianopoulos A."/>
        </authorList>
    </citation>
    <scope>NUCLEOTIDE SEQUENCE [LARGE SCALE GENOMIC DNA]</scope>
    <source>
        <strain evidence="9">ATCC 10500 / CBS 375.48 / QM 6759 / NRRL 1006</strain>
    </source>
</reference>
<dbReference type="Pfam" id="PF00378">
    <property type="entry name" value="ECH_1"/>
    <property type="match status" value="1"/>
</dbReference>
<dbReference type="SUPFAM" id="SSF52096">
    <property type="entry name" value="ClpP/crotonase"/>
    <property type="match status" value="1"/>
</dbReference>